<gene>
    <name evidence="5" type="ORF">EH31_08425</name>
</gene>
<evidence type="ECO:0000256" key="1">
    <source>
        <dbReference type="ARBA" id="ARBA00001964"/>
    </source>
</evidence>
<protein>
    <submittedName>
        <fullName evidence="5">Transketolase</fullName>
    </submittedName>
</protein>
<comment type="similarity">
    <text evidence="2">Belongs to the transketolase family.</text>
</comment>
<organism evidence="5 6">
    <name type="scientific">Erythrobacter longus</name>
    <dbReference type="NCBI Taxonomy" id="1044"/>
    <lineage>
        <taxon>Bacteria</taxon>
        <taxon>Pseudomonadati</taxon>
        <taxon>Pseudomonadota</taxon>
        <taxon>Alphaproteobacteria</taxon>
        <taxon>Sphingomonadales</taxon>
        <taxon>Erythrobacteraceae</taxon>
        <taxon>Erythrobacter/Porphyrobacter group</taxon>
        <taxon>Erythrobacter</taxon>
    </lineage>
</organism>
<evidence type="ECO:0000256" key="3">
    <source>
        <dbReference type="ARBA" id="ARBA00023052"/>
    </source>
</evidence>
<dbReference type="RefSeq" id="WP_051699059.1">
    <property type="nucleotide sequence ID" value="NZ_JMIW01000003.1"/>
</dbReference>
<evidence type="ECO:0000259" key="4">
    <source>
        <dbReference type="Pfam" id="PF00456"/>
    </source>
</evidence>
<dbReference type="EMBL" id="JMIW01000003">
    <property type="protein sequence ID" value="KEO90107.1"/>
    <property type="molecule type" value="Genomic_DNA"/>
</dbReference>
<name>A0A074MX16_ERYLO</name>
<reference evidence="5 6" key="1">
    <citation type="submission" date="2014-04" db="EMBL/GenBank/DDBJ databases">
        <title>A comprehensive comparison of genomes of Erythrobacter spp. strains.</title>
        <authorList>
            <person name="Zheng Q."/>
        </authorList>
    </citation>
    <scope>NUCLEOTIDE SEQUENCE [LARGE SCALE GENOMIC DNA]</scope>
    <source>
        <strain evidence="5 6">DSM 6997</strain>
    </source>
</reference>
<dbReference type="PANTHER" id="PTHR47514:SF1">
    <property type="entry name" value="TRANSKETOLASE N-TERMINAL SECTION-RELATED"/>
    <property type="match status" value="1"/>
</dbReference>
<dbReference type="eggNOG" id="COG3959">
    <property type="taxonomic scope" value="Bacteria"/>
</dbReference>
<evidence type="ECO:0000256" key="2">
    <source>
        <dbReference type="ARBA" id="ARBA00007131"/>
    </source>
</evidence>
<dbReference type="Proteomes" id="UP000027647">
    <property type="component" value="Unassembled WGS sequence"/>
</dbReference>
<dbReference type="Gene3D" id="3.40.50.970">
    <property type="match status" value="1"/>
</dbReference>
<feature type="domain" description="Transketolase N-terminal" evidence="4">
    <location>
        <begin position="93"/>
        <end position="288"/>
    </location>
</feature>
<comment type="cofactor">
    <cofactor evidence="1">
        <name>thiamine diphosphate</name>
        <dbReference type="ChEBI" id="CHEBI:58937"/>
    </cofactor>
</comment>
<keyword evidence="3" id="KW-0786">Thiamine pyrophosphate</keyword>
<comment type="caution">
    <text evidence="5">The sequence shown here is derived from an EMBL/GenBank/DDBJ whole genome shotgun (WGS) entry which is preliminary data.</text>
</comment>
<accession>A0A074MX16</accession>
<proteinExistence type="inferred from homology"/>
<dbReference type="SUPFAM" id="SSF52518">
    <property type="entry name" value="Thiamin diphosphate-binding fold (THDP-binding)"/>
    <property type="match status" value="1"/>
</dbReference>
<evidence type="ECO:0000313" key="5">
    <source>
        <dbReference type="EMBL" id="KEO90107.1"/>
    </source>
</evidence>
<keyword evidence="6" id="KW-1185">Reference proteome</keyword>
<dbReference type="InterPro" id="IPR029061">
    <property type="entry name" value="THDP-binding"/>
</dbReference>
<sequence length="317" mass="34566">MASDAPTALANDDWLACAQRMAERMRVRGFDYVMRNDGGYLSQICSSAEIFSYLYTRGLNIGGSIAPLVPEPFAGNPGADNPGYTNGGLYNGPRTPDFDRFYFSPAHYALVLYVALIECGRLSEEALEAFNKDGSKVELIGAEHSPGVESTTGSLGQALSQAIGVAMARRHRDEAGNVWVMMSDGEFQEGQTWEAIQCASHYKLGNLAAIVDVNAQQCDGPMEGVMTVEPLAQRIRAFGGEAVDIDGHDMAAMDAAFKTRAPDRPLFILARTDPTRGVPLMNERPVLHYLRFGSHEERARYQAAFEQLKAESAAWNG</sequence>
<dbReference type="OrthoDB" id="8732661at2"/>
<dbReference type="AlphaFoldDB" id="A0A074MX16"/>
<dbReference type="InterPro" id="IPR005474">
    <property type="entry name" value="Transketolase_N"/>
</dbReference>
<dbReference type="Pfam" id="PF00456">
    <property type="entry name" value="Transketolase_N"/>
    <property type="match status" value="1"/>
</dbReference>
<dbReference type="STRING" id="1044.EH31_08425"/>
<evidence type="ECO:0000313" key="6">
    <source>
        <dbReference type="Proteomes" id="UP000027647"/>
    </source>
</evidence>
<dbReference type="PANTHER" id="PTHR47514">
    <property type="entry name" value="TRANSKETOLASE N-TERMINAL SECTION-RELATED"/>
    <property type="match status" value="1"/>
</dbReference>